<dbReference type="InterPro" id="IPR021428">
    <property type="entry name" value="DUF3078"/>
</dbReference>
<evidence type="ECO:0000313" key="2">
    <source>
        <dbReference type="Proteomes" id="UP000252249"/>
    </source>
</evidence>
<dbReference type="OrthoDB" id="1495718at2"/>
<proteinExistence type="predicted"/>
<reference evidence="1 2" key="1">
    <citation type="submission" date="2018-07" db="EMBL/GenBank/DDBJ databases">
        <title>Oceanihabitans testaceum sp. nov., isolated from marine sediment.</title>
        <authorList>
            <person name="Li C.-M."/>
        </authorList>
    </citation>
    <scope>NUCLEOTIDE SEQUENCE [LARGE SCALE GENOMIC DNA]</scope>
    <source>
        <strain evidence="1 2">S9-10</strain>
    </source>
</reference>
<dbReference type="Proteomes" id="UP000252249">
    <property type="component" value="Unassembled WGS sequence"/>
</dbReference>
<keyword evidence="2" id="KW-1185">Reference proteome</keyword>
<sequence length="326" mass="37424">MRKVLFFVFIFVVQFAYSQYDIAEPDSLADGKKEKKLPSKWSKKNVATLDVSEVAFVNWNSGGSNSISALLGFASQANYKYKNFYWNNNLKVRYGVNKQQDQELRKTEDVFEVNSNVGYRRDTLSNWFFTSRFNFKTQFTSGYSYPNTDTSISKLMAPGYLFYGMGFEYGKNIETLSLYFSPATLKSTFVLDQRLANSGAFGVTAAVYDAEGNLIREGSRVRTEFGILFTNAYETEIATNIYMKHLASFYTDYINDFGNIDVDWQVNLDFKVNSYIRANLGSHLKFDNDVRNLIAVHEEGEEEEYVEEAAKIQWKQILGIGVVFDF</sequence>
<dbReference type="RefSeq" id="WP_113966357.1">
    <property type="nucleotide sequence ID" value="NZ_QNRP01000004.1"/>
</dbReference>
<gene>
    <name evidence="1" type="ORF">DU428_11030</name>
</gene>
<dbReference type="AlphaFoldDB" id="A0A368P362"/>
<organism evidence="1 2">
    <name type="scientific">Oceanihabitans sediminis</name>
    <dbReference type="NCBI Taxonomy" id="1812012"/>
    <lineage>
        <taxon>Bacteria</taxon>
        <taxon>Pseudomonadati</taxon>
        <taxon>Bacteroidota</taxon>
        <taxon>Flavobacteriia</taxon>
        <taxon>Flavobacteriales</taxon>
        <taxon>Flavobacteriaceae</taxon>
        <taxon>Oceanihabitans</taxon>
    </lineage>
</organism>
<name>A0A368P362_9FLAO</name>
<evidence type="ECO:0000313" key="1">
    <source>
        <dbReference type="EMBL" id="RCU56876.1"/>
    </source>
</evidence>
<accession>A0A368P362</accession>
<dbReference type="Pfam" id="PF11276">
    <property type="entry name" value="DUF3078"/>
    <property type="match status" value="1"/>
</dbReference>
<protein>
    <submittedName>
        <fullName evidence="1">DUF3078 domain-containing protein</fullName>
    </submittedName>
</protein>
<comment type="caution">
    <text evidence="1">The sequence shown here is derived from an EMBL/GenBank/DDBJ whole genome shotgun (WGS) entry which is preliminary data.</text>
</comment>
<dbReference type="EMBL" id="QPIG01000004">
    <property type="protein sequence ID" value="RCU56876.1"/>
    <property type="molecule type" value="Genomic_DNA"/>
</dbReference>